<accession>A0A5B7DVQ1</accession>
<proteinExistence type="predicted"/>
<dbReference type="Proteomes" id="UP000324222">
    <property type="component" value="Unassembled WGS sequence"/>
</dbReference>
<gene>
    <name evidence="1" type="ORF">E2C01_018833</name>
</gene>
<dbReference type="AlphaFoldDB" id="A0A5B7DVQ1"/>
<sequence>MTLGESQRTAQYCWPRPRNKSVDVSVIGENCCNYWTAQDEGVTSVLFAIGCGLGGSRPGCHTGNICTTHLFPRLLFVNHRNGRGEQPAEGTLAALTWVRIKLSMSVHHTATPPHGKCKG</sequence>
<comment type="caution">
    <text evidence="1">The sequence shown here is derived from an EMBL/GenBank/DDBJ whole genome shotgun (WGS) entry which is preliminary data.</text>
</comment>
<organism evidence="1 2">
    <name type="scientific">Portunus trituberculatus</name>
    <name type="common">Swimming crab</name>
    <name type="synonym">Neptunus trituberculatus</name>
    <dbReference type="NCBI Taxonomy" id="210409"/>
    <lineage>
        <taxon>Eukaryota</taxon>
        <taxon>Metazoa</taxon>
        <taxon>Ecdysozoa</taxon>
        <taxon>Arthropoda</taxon>
        <taxon>Crustacea</taxon>
        <taxon>Multicrustacea</taxon>
        <taxon>Malacostraca</taxon>
        <taxon>Eumalacostraca</taxon>
        <taxon>Eucarida</taxon>
        <taxon>Decapoda</taxon>
        <taxon>Pleocyemata</taxon>
        <taxon>Brachyura</taxon>
        <taxon>Eubrachyura</taxon>
        <taxon>Portunoidea</taxon>
        <taxon>Portunidae</taxon>
        <taxon>Portuninae</taxon>
        <taxon>Portunus</taxon>
    </lineage>
</organism>
<keyword evidence="2" id="KW-1185">Reference proteome</keyword>
<evidence type="ECO:0000313" key="2">
    <source>
        <dbReference type="Proteomes" id="UP000324222"/>
    </source>
</evidence>
<reference evidence="1 2" key="1">
    <citation type="submission" date="2019-05" db="EMBL/GenBank/DDBJ databases">
        <title>Another draft genome of Portunus trituberculatus and its Hox gene families provides insights of decapod evolution.</title>
        <authorList>
            <person name="Jeong J.-H."/>
            <person name="Song I."/>
            <person name="Kim S."/>
            <person name="Choi T."/>
            <person name="Kim D."/>
            <person name="Ryu S."/>
            <person name="Kim W."/>
        </authorList>
    </citation>
    <scope>NUCLEOTIDE SEQUENCE [LARGE SCALE GENOMIC DNA]</scope>
    <source>
        <tissue evidence="1">Muscle</tissue>
    </source>
</reference>
<name>A0A5B7DVQ1_PORTR</name>
<evidence type="ECO:0000313" key="1">
    <source>
        <dbReference type="EMBL" id="MPC25711.1"/>
    </source>
</evidence>
<dbReference type="EMBL" id="VSRR010001498">
    <property type="protein sequence ID" value="MPC25711.1"/>
    <property type="molecule type" value="Genomic_DNA"/>
</dbReference>
<protein>
    <submittedName>
        <fullName evidence="1">Uncharacterized protein</fullName>
    </submittedName>
</protein>